<dbReference type="AlphaFoldDB" id="A0A8X6WHZ2"/>
<protein>
    <submittedName>
        <fullName evidence="1">Uncharacterized protein</fullName>
    </submittedName>
</protein>
<name>A0A8X6WHZ2_TRICX</name>
<accession>A0A8X6WHZ2</accession>
<dbReference type="EMBL" id="BMAU01021432">
    <property type="protein sequence ID" value="GFY35437.1"/>
    <property type="molecule type" value="Genomic_DNA"/>
</dbReference>
<proteinExistence type="predicted"/>
<sequence length="138" mass="15519">MCENVSPEINERNYYNTKLHYALLCCKFARHDNQKGPSINVMHQNSRVLDLEIDNCQVNIPPLSWTSTDTSSLVIRTHFELIQKPMLSQSPLFAESLTNGNCIYGQLGNQNTSRAVTADQMIILPSRSIVTLGRPLPS</sequence>
<gene>
    <name evidence="1" type="ORF">TNCV_195301</name>
</gene>
<dbReference type="Proteomes" id="UP000887159">
    <property type="component" value="Unassembled WGS sequence"/>
</dbReference>
<organism evidence="1 2">
    <name type="scientific">Trichonephila clavipes</name>
    <name type="common">Golden silk orbweaver</name>
    <name type="synonym">Nephila clavipes</name>
    <dbReference type="NCBI Taxonomy" id="2585209"/>
    <lineage>
        <taxon>Eukaryota</taxon>
        <taxon>Metazoa</taxon>
        <taxon>Ecdysozoa</taxon>
        <taxon>Arthropoda</taxon>
        <taxon>Chelicerata</taxon>
        <taxon>Arachnida</taxon>
        <taxon>Araneae</taxon>
        <taxon>Araneomorphae</taxon>
        <taxon>Entelegynae</taxon>
        <taxon>Araneoidea</taxon>
        <taxon>Nephilidae</taxon>
        <taxon>Trichonephila</taxon>
    </lineage>
</organism>
<reference evidence="1" key="1">
    <citation type="submission" date="2020-08" db="EMBL/GenBank/DDBJ databases">
        <title>Multicomponent nature underlies the extraordinary mechanical properties of spider dragline silk.</title>
        <authorList>
            <person name="Kono N."/>
            <person name="Nakamura H."/>
            <person name="Mori M."/>
            <person name="Yoshida Y."/>
            <person name="Ohtoshi R."/>
            <person name="Malay A.D."/>
            <person name="Moran D.A.P."/>
            <person name="Tomita M."/>
            <person name="Numata K."/>
            <person name="Arakawa K."/>
        </authorList>
    </citation>
    <scope>NUCLEOTIDE SEQUENCE</scope>
</reference>
<evidence type="ECO:0000313" key="1">
    <source>
        <dbReference type="EMBL" id="GFY35437.1"/>
    </source>
</evidence>
<evidence type="ECO:0000313" key="2">
    <source>
        <dbReference type="Proteomes" id="UP000887159"/>
    </source>
</evidence>
<comment type="caution">
    <text evidence="1">The sequence shown here is derived from an EMBL/GenBank/DDBJ whole genome shotgun (WGS) entry which is preliminary data.</text>
</comment>
<keyword evidence="2" id="KW-1185">Reference proteome</keyword>